<sequence>MRHHLSRGHLLSRDASSVAKRSTTLLDATFCGLDRIAIFSRVLMIAALRSDFRFRLWLRYPSSSRVLAALQPVGHFLLRGLLGLQRFDLGLANINLLLQS</sequence>
<reference evidence="1" key="1">
    <citation type="submission" date="2021-05" db="EMBL/GenBank/DDBJ databases">
        <authorList>
            <person name="Alioto T."/>
            <person name="Alioto T."/>
            <person name="Gomez Garrido J."/>
        </authorList>
    </citation>
    <scope>NUCLEOTIDE SEQUENCE</scope>
</reference>
<proteinExistence type="predicted"/>
<evidence type="ECO:0000313" key="1">
    <source>
        <dbReference type="EMBL" id="CAG6474606.1"/>
    </source>
</evidence>
<dbReference type="AlphaFoldDB" id="A0A8D8BMW1"/>
<name>A0A8D8BMW1_CULPI</name>
<protein>
    <submittedName>
        <fullName evidence="1">(northern house mosquito) hypothetical protein</fullName>
    </submittedName>
</protein>
<dbReference type="EMBL" id="HBUE01075143">
    <property type="protein sequence ID" value="CAG6474606.1"/>
    <property type="molecule type" value="Transcribed_RNA"/>
</dbReference>
<organism evidence="1">
    <name type="scientific">Culex pipiens</name>
    <name type="common">House mosquito</name>
    <dbReference type="NCBI Taxonomy" id="7175"/>
    <lineage>
        <taxon>Eukaryota</taxon>
        <taxon>Metazoa</taxon>
        <taxon>Ecdysozoa</taxon>
        <taxon>Arthropoda</taxon>
        <taxon>Hexapoda</taxon>
        <taxon>Insecta</taxon>
        <taxon>Pterygota</taxon>
        <taxon>Neoptera</taxon>
        <taxon>Endopterygota</taxon>
        <taxon>Diptera</taxon>
        <taxon>Nematocera</taxon>
        <taxon>Culicoidea</taxon>
        <taxon>Culicidae</taxon>
        <taxon>Culicinae</taxon>
        <taxon>Culicini</taxon>
        <taxon>Culex</taxon>
        <taxon>Culex</taxon>
    </lineage>
</organism>
<accession>A0A8D8BMW1</accession>